<feature type="region of interest" description="Disordered" evidence="1">
    <location>
        <begin position="68"/>
        <end position="94"/>
    </location>
</feature>
<keyword evidence="4" id="KW-1185">Reference proteome</keyword>
<dbReference type="Proteomes" id="UP001153737">
    <property type="component" value="Chromosome 17"/>
</dbReference>
<dbReference type="PROSITE" id="PS00028">
    <property type="entry name" value="ZINC_FINGER_C2H2_1"/>
    <property type="match status" value="1"/>
</dbReference>
<evidence type="ECO:0000313" key="4">
    <source>
        <dbReference type="Proteomes" id="UP001153737"/>
    </source>
</evidence>
<evidence type="ECO:0000259" key="2">
    <source>
        <dbReference type="PROSITE" id="PS00028"/>
    </source>
</evidence>
<dbReference type="AlphaFoldDB" id="A0A9N9SFY8"/>
<dbReference type="InterPro" id="IPR013087">
    <property type="entry name" value="Znf_C2H2_type"/>
</dbReference>
<accession>A0A9N9SFY8</accession>
<organism evidence="3 4">
    <name type="scientific">Phaedon cochleariae</name>
    <name type="common">Mustard beetle</name>
    <dbReference type="NCBI Taxonomy" id="80249"/>
    <lineage>
        <taxon>Eukaryota</taxon>
        <taxon>Metazoa</taxon>
        <taxon>Ecdysozoa</taxon>
        <taxon>Arthropoda</taxon>
        <taxon>Hexapoda</taxon>
        <taxon>Insecta</taxon>
        <taxon>Pterygota</taxon>
        <taxon>Neoptera</taxon>
        <taxon>Endopterygota</taxon>
        <taxon>Coleoptera</taxon>
        <taxon>Polyphaga</taxon>
        <taxon>Cucujiformia</taxon>
        <taxon>Chrysomeloidea</taxon>
        <taxon>Chrysomelidae</taxon>
        <taxon>Chrysomelinae</taxon>
        <taxon>Chrysomelini</taxon>
        <taxon>Phaedon</taxon>
    </lineage>
</organism>
<feature type="compositionally biased region" description="Gly residues" evidence="1">
    <location>
        <begin position="84"/>
        <end position="94"/>
    </location>
</feature>
<dbReference type="EMBL" id="OU896723">
    <property type="protein sequence ID" value="CAG9818135.1"/>
    <property type="molecule type" value="Genomic_DNA"/>
</dbReference>
<protein>
    <recommendedName>
        <fullName evidence="2">C2H2-type domain-containing protein</fullName>
    </recommendedName>
</protein>
<feature type="domain" description="C2H2-type" evidence="2">
    <location>
        <begin position="12"/>
        <end position="34"/>
    </location>
</feature>
<name>A0A9N9SFY8_PHACE</name>
<evidence type="ECO:0000313" key="3">
    <source>
        <dbReference type="EMBL" id="CAG9818135.1"/>
    </source>
</evidence>
<gene>
    <name evidence="3" type="ORF">PHAECO_LOCUS5838</name>
</gene>
<reference evidence="3" key="2">
    <citation type="submission" date="2022-10" db="EMBL/GenBank/DDBJ databases">
        <authorList>
            <consortium name="ENA_rothamsted_submissions"/>
            <consortium name="culmorum"/>
            <person name="King R."/>
        </authorList>
    </citation>
    <scope>NUCLEOTIDE SEQUENCE</scope>
</reference>
<reference evidence="3" key="1">
    <citation type="submission" date="2022-01" db="EMBL/GenBank/DDBJ databases">
        <authorList>
            <person name="King R."/>
        </authorList>
    </citation>
    <scope>NUCLEOTIDE SEQUENCE</scope>
</reference>
<sequence>MDICDPTEIFRCGHCSKVLGTINDIIEHDLCAKHSCFAYHDNIEIDPESKLVLVKKLPLTIPKEVLISHTAGPSTSTSKPLGETRGGTGGSQMN</sequence>
<evidence type="ECO:0000256" key="1">
    <source>
        <dbReference type="SAM" id="MobiDB-lite"/>
    </source>
</evidence>
<proteinExistence type="predicted"/>